<name>A0A933SDS7_UNCEI</name>
<sequence length="202" mass="22283">MSETARPSLQDILDAFERLAERVAASPSSRLDPFVSVSLRRACEELRRYIPGLDAPPDPEAARFLARAAYAAMEDNDAREALARALRGLSFAPHHPGLFFVAATACFEFGAVEDAIRLLRHTLWIHPGHTAARRDLEALSAYMTDRWNTPGDRTAEEAAAAHEFGMVDPELAFDMAEEEDMLASEGEDGEIQPLDDEDDRAA</sequence>
<evidence type="ECO:0000313" key="3">
    <source>
        <dbReference type="Proteomes" id="UP000696931"/>
    </source>
</evidence>
<dbReference type="AlphaFoldDB" id="A0A933SDS7"/>
<organism evidence="2 3">
    <name type="scientific">Eiseniibacteriota bacterium</name>
    <dbReference type="NCBI Taxonomy" id="2212470"/>
    <lineage>
        <taxon>Bacteria</taxon>
        <taxon>Candidatus Eiseniibacteriota</taxon>
    </lineage>
</organism>
<feature type="region of interest" description="Disordered" evidence="1">
    <location>
        <begin position="178"/>
        <end position="202"/>
    </location>
</feature>
<evidence type="ECO:0008006" key="4">
    <source>
        <dbReference type="Google" id="ProtNLM"/>
    </source>
</evidence>
<dbReference type="EMBL" id="JACRIW010000075">
    <property type="protein sequence ID" value="MBI5169893.1"/>
    <property type="molecule type" value="Genomic_DNA"/>
</dbReference>
<dbReference type="InterPro" id="IPR011990">
    <property type="entry name" value="TPR-like_helical_dom_sf"/>
</dbReference>
<dbReference type="Proteomes" id="UP000696931">
    <property type="component" value="Unassembled WGS sequence"/>
</dbReference>
<accession>A0A933SDS7</accession>
<evidence type="ECO:0000256" key="1">
    <source>
        <dbReference type="SAM" id="MobiDB-lite"/>
    </source>
</evidence>
<proteinExistence type="predicted"/>
<comment type="caution">
    <text evidence="2">The sequence shown here is derived from an EMBL/GenBank/DDBJ whole genome shotgun (WGS) entry which is preliminary data.</text>
</comment>
<gene>
    <name evidence="2" type="ORF">HZA61_10425</name>
</gene>
<dbReference type="Gene3D" id="1.25.40.10">
    <property type="entry name" value="Tetratricopeptide repeat domain"/>
    <property type="match status" value="1"/>
</dbReference>
<reference evidence="2" key="1">
    <citation type="submission" date="2020-07" db="EMBL/GenBank/DDBJ databases">
        <title>Huge and variable diversity of episymbiotic CPR bacteria and DPANN archaea in groundwater ecosystems.</title>
        <authorList>
            <person name="He C.Y."/>
            <person name="Keren R."/>
            <person name="Whittaker M."/>
            <person name="Farag I.F."/>
            <person name="Doudna J."/>
            <person name="Cate J.H.D."/>
            <person name="Banfield J.F."/>
        </authorList>
    </citation>
    <scope>NUCLEOTIDE SEQUENCE</scope>
    <source>
        <strain evidence="2">NC_groundwater_1813_Pr3_B-0.1um_71_17</strain>
    </source>
</reference>
<evidence type="ECO:0000313" key="2">
    <source>
        <dbReference type="EMBL" id="MBI5169893.1"/>
    </source>
</evidence>
<protein>
    <recommendedName>
        <fullName evidence="4">Tetratricopeptide repeat protein</fullName>
    </recommendedName>
</protein>
<dbReference type="SUPFAM" id="SSF48452">
    <property type="entry name" value="TPR-like"/>
    <property type="match status" value="1"/>
</dbReference>